<accession>A0A0F9DJ46</accession>
<name>A0A0F9DJ46_9ZZZZ</name>
<sequence length="60" mass="7360">MKEYIEPPCFKGCKFYNCYDDGDGRWDMWCSENPKVFLEEKYPEECEFFKPEEDEDKCHT</sequence>
<reference evidence="1" key="1">
    <citation type="journal article" date="2015" name="Nature">
        <title>Complex archaea that bridge the gap between prokaryotes and eukaryotes.</title>
        <authorList>
            <person name="Spang A."/>
            <person name="Saw J.H."/>
            <person name="Jorgensen S.L."/>
            <person name="Zaremba-Niedzwiedzka K."/>
            <person name="Martijn J."/>
            <person name="Lind A.E."/>
            <person name="van Eijk R."/>
            <person name="Schleper C."/>
            <person name="Guy L."/>
            <person name="Ettema T.J."/>
        </authorList>
    </citation>
    <scope>NUCLEOTIDE SEQUENCE</scope>
</reference>
<dbReference type="EMBL" id="LAZR01041420">
    <property type="protein sequence ID" value="KKL12038.1"/>
    <property type="molecule type" value="Genomic_DNA"/>
</dbReference>
<proteinExistence type="predicted"/>
<gene>
    <name evidence="1" type="ORF">LCGC14_2539770</name>
</gene>
<evidence type="ECO:0000313" key="1">
    <source>
        <dbReference type="EMBL" id="KKL12038.1"/>
    </source>
</evidence>
<dbReference type="AlphaFoldDB" id="A0A0F9DJ46"/>
<organism evidence="1">
    <name type="scientific">marine sediment metagenome</name>
    <dbReference type="NCBI Taxonomy" id="412755"/>
    <lineage>
        <taxon>unclassified sequences</taxon>
        <taxon>metagenomes</taxon>
        <taxon>ecological metagenomes</taxon>
    </lineage>
</organism>
<comment type="caution">
    <text evidence="1">The sequence shown here is derived from an EMBL/GenBank/DDBJ whole genome shotgun (WGS) entry which is preliminary data.</text>
</comment>
<protein>
    <submittedName>
        <fullName evidence="1">Uncharacterized protein</fullName>
    </submittedName>
</protein>